<proteinExistence type="predicted"/>
<keyword evidence="4" id="KW-1185">Reference proteome</keyword>
<evidence type="ECO:0000313" key="4">
    <source>
        <dbReference type="Proteomes" id="UP000800092"/>
    </source>
</evidence>
<evidence type="ECO:0000256" key="1">
    <source>
        <dbReference type="SAM" id="MobiDB-lite"/>
    </source>
</evidence>
<name>A0A6A6GSC3_VIRVR</name>
<keyword evidence="2" id="KW-0732">Signal</keyword>
<feature type="signal peptide" evidence="2">
    <location>
        <begin position="1"/>
        <end position="21"/>
    </location>
</feature>
<sequence length="225" mass="23945">MFIQFSTLFLASAALLSVVGASPTSQQTSDKPTISISNQNVTTKPSQDDIIKHLDDNKHIEWKPHGNGRYCDIPANVWQEGKANVTKRATGPALEKRKGGGTTGSISGYAGKIACYGSGAQMGLDTINKEIVTGCENLLTSSLPPLAVNALRVWNSPTLSDWQGKASYLRFGVEILTSGAPANTGICEAALQKFNDFCEGDGQQSRGGEVTVGDDTKYTMDPTDL</sequence>
<reference evidence="3" key="1">
    <citation type="journal article" date="2020" name="Stud. Mycol.">
        <title>101 Dothideomycetes genomes: a test case for predicting lifestyles and emergence of pathogens.</title>
        <authorList>
            <person name="Haridas S."/>
            <person name="Albert R."/>
            <person name="Binder M."/>
            <person name="Bloem J."/>
            <person name="Labutti K."/>
            <person name="Salamov A."/>
            <person name="Andreopoulos B."/>
            <person name="Baker S."/>
            <person name="Barry K."/>
            <person name="Bills G."/>
            <person name="Bluhm B."/>
            <person name="Cannon C."/>
            <person name="Castanera R."/>
            <person name="Culley D."/>
            <person name="Daum C."/>
            <person name="Ezra D."/>
            <person name="Gonzalez J."/>
            <person name="Henrissat B."/>
            <person name="Kuo A."/>
            <person name="Liang C."/>
            <person name="Lipzen A."/>
            <person name="Lutzoni F."/>
            <person name="Magnuson J."/>
            <person name="Mondo S."/>
            <person name="Nolan M."/>
            <person name="Ohm R."/>
            <person name="Pangilinan J."/>
            <person name="Park H.-J."/>
            <person name="Ramirez L."/>
            <person name="Alfaro M."/>
            <person name="Sun H."/>
            <person name="Tritt A."/>
            <person name="Yoshinaga Y."/>
            <person name="Zwiers L.-H."/>
            <person name="Turgeon B."/>
            <person name="Goodwin S."/>
            <person name="Spatafora J."/>
            <person name="Crous P."/>
            <person name="Grigoriev I."/>
        </authorList>
    </citation>
    <scope>NUCLEOTIDE SEQUENCE</scope>
    <source>
        <strain evidence="3">Tuck. ex Michener</strain>
    </source>
</reference>
<dbReference type="EMBL" id="ML991933">
    <property type="protein sequence ID" value="KAF2228468.1"/>
    <property type="molecule type" value="Genomic_DNA"/>
</dbReference>
<accession>A0A6A6GSC3</accession>
<protein>
    <recommendedName>
        <fullName evidence="5">Ecp2 effector protein domain-containing protein</fullName>
    </recommendedName>
</protein>
<feature type="region of interest" description="Disordered" evidence="1">
    <location>
        <begin position="201"/>
        <end position="225"/>
    </location>
</feature>
<evidence type="ECO:0000256" key="2">
    <source>
        <dbReference type="SAM" id="SignalP"/>
    </source>
</evidence>
<dbReference type="AlphaFoldDB" id="A0A6A6GSC3"/>
<organism evidence="3 4">
    <name type="scientific">Viridothelium virens</name>
    <name type="common">Speckled blister lichen</name>
    <name type="synonym">Trypethelium virens</name>
    <dbReference type="NCBI Taxonomy" id="1048519"/>
    <lineage>
        <taxon>Eukaryota</taxon>
        <taxon>Fungi</taxon>
        <taxon>Dikarya</taxon>
        <taxon>Ascomycota</taxon>
        <taxon>Pezizomycotina</taxon>
        <taxon>Dothideomycetes</taxon>
        <taxon>Dothideomycetes incertae sedis</taxon>
        <taxon>Trypetheliales</taxon>
        <taxon>Trypetheliaceae</taxon>
        <taxon>Viridothelium</taxon>
    </lineage>
</organism>
<feature type="chain" id="PRO_5025398075" description="Ecp2 effector protein domain-containing protein" evidence="2">
    <location>
        <begin position="22"/>
        <end position="225"/>
    </location>
</feature>
<gene>
    <name evidence="3" type="ORF">EV356DRAFT_581572</name>
</gene>
<dbReference type="Proteomes" id="UP000800092">
    <property type="component" value="Unassembled WGS sequence"/>
</dbReference>
<evidence type="ECO:0000313" key="3">
    <source>
        <dbReference type="EMBL" id="KAF2228468.1"/>
    </source>
</evidence>
<evidence type="ECO:0008006" key="5">
    <source>
        <dbReference type="Google" id="ProtNLM"/>
    </source>
</evidence>
<dbReference type="OrthoDB" id="5371836at2759"/>